<comment type="similarity">
    <text evidence="2">Belongs to the CorA metal ion transporter (MIT) (TC 1.A.35) family.</text>
</comment>
<dbReference type="GO" id="GO:0005886">
    <property type="term" value="C:plasma membrane"/>
    <property type="evidence" value="ECO:0007669"/>
    <property type="project" value="UniProtKB-SubCell"/>
</dbReference>
<keyword evidence="4" id="KW-1003">Cell membrane</keyword>
<evidence type="ECO:0000256" key="5">
    <source>
        <dbReference type="ARBA" id="ARBA00022692"/>
    </source>
</evidence>
<organism evidence="9 10">
    <name type="scientific">Enemella dayhoffiae</name>
    <dbReference type="NCBI Taxonomy" id="2016507"/>
    <lineage>
        <taxon>Bacteria</taxon>
        <taxon>Bacillati</taxon>
        <taxon>Actinomycetota</taxon>
        <taxon>Actinomycetes</taxon>
        <taxon>Propionibacteriales</taxon>
        <taxon>Propionibacteriaceae</taxon>
        <taxon>Enemella</taxon>
    </lineage>
</organism>
<dbReference type="GO" id="GO:0000287">
    <property type="term" value="F:magnesium ion binding"/>
    <property type="evidence" value="ECO:0007669"/>
    <property type="project" value="TreeGrafter"/>
</dbReference>
<name>A0A255GZW9_9ACTN</name>
<evidence type="ECO:0000256" key="2">
    <source>
        <dbReference type="ARBA" id="ARBA00009765"/>
    </source>
</evidence>
<proteinExistence type="inferred from homology"/>
<dbReference type="SUPFAM" id="SSF144083">
    <property type="entry name" value="Magnesium transport protein CorA, transmembrane region"/>
    <property type="match status" value="1"/>
</dbReference>
<dbReference type="PANTHER" id="PTHR46494">
    <property type="entry name" value="CORA FAMILY METAL ION TRANSPORTER (EUROFUNG)"/>
    <property type="match status" value="1"/>
</dbReference>
<dbReference type="OrthoDB" id="9803416at2"/>
<dbReference type="Gene3D" id="3.30.460.20">
    <property type="entry name" value="CorA soluble domain-like"/>
    <property type="match status" value="1"/>
</dbReference>
<comment type="caution">
    <text evidence="9">The sequence shown here is derived from an EMBL/GenBank/DDBJ whole genome shotgun (WGS) entry which is preliminary data.</text>
</comment>
<feature type="transmembrane region" description="Helical" evidence="8">
    <location>
        <begin position="343"/>
        <end position="363"/>
    </location>
</feature>
<comment type="subcellular location">
    <subcellularLocation>
        <location evidence="1">Cell membrane</location>
        <topology evidence="1">Multi-pass membrane protein</topology>
    </subcellularLocation>
</comment>
<evidence type="ECO:0000256" key="7">
    <source>
        <dbReference type="ARBA" id="ARBA00023136"/>
    </source>
</evidence>
<evidence type="ECO:0000256" key="4">
    <source>
        <dbReference type="ARBA" id="ARBA00022475"/>
    </source>
</evidence>
<keyword evidence="3" id="KW-0813">Transport</keyword>
<dbReference type="PANTHER" id="PTHR46494:SF1">
    <property type="entry name" value="CORA FAMILY METAL ION TRANSPORTER (EUROFUNG)"/>
    <property type="match status" value="1"/>
</dbReference>
<keyword evidence="6 8" id="KW-1133">Transmembrane helix</keyword>
<dbReference type="GO" id="GO:0050897">
    <property type="term" value="F:cobalt ion binding"/>
    <property type="evidence" value="ECO:0007669"/>
    <property type="project" value="TreeGrafter"/>
</dbReference>
<dbReference type="GO" id="GO:0015087">
    <property type="term" value="F:cobalt ion transmembrane transporter activity"/>
    <property type="evidence" value="ECO:0007669"/>
    <property type="project" value="TreeGrafter"/>
</dbReference>
<accession>A0A255GZW9</accession>
<evidence type="ECO:0000256" key="6">
    <source>
        <dbReference type="ARBA" id="ARBA00022989"/>
    </source>
</evidence>
<dbReference type="Proteomes" id="UP000216311">
    <property type="component" value="Unassembled WGS sequence"/>
</dbReference>
<sequence length="369" mass="41729">MGVLSSGGALIISPCDRKWQWCVPRKRRRLRQTERVNRGVRVLQWRDGRRTPAAQELTTVEELIVDPDSLVWVDLVDPDASELALLAREVGLDPHSVEDAIAPAERPKAMRHASHTFLAVYAAWLGQDAGEELHDSRLVTSRINCFVLPFGLITVRADDHFEMDQVVERWETEAALMRLGVGALAHGLLDVIVDGHFDTIQQLDDAAEATEDELFEHRISRTVIQQQVYRLRKELVALRRVVLPMREVVNTLIHYRSDLQVADHGLDGYYQDLYDHVMRAAEWTESLRDVVGSIFETNLSLQDAQLNQVMKKLAGWAAVIAVPTAITGWFGQNVPFWGNGEPLGLILSVALILLITATVFLLLRRRDWI</sequence>
<evidence type="ECO:0000256" key="8">
    <source>
        <dbReference type="SAM" id="Phobius"/>
    </source>
</evidence>
<protein>
    <submittedName>
        <fullName evidence="9">Magnesium transporter</fullName>
    </submittedName>
</protein>
<feature type="transmembrane region" description="Helical" evidence="8">
    <location>
        <begin position="313"/>
        <end position="331"/>
    </location>
</feature>
<dbReference type="AlphaFoldDB" id="A0A255GZW9"/>
<dbReference type="CDD" id="cd12822">
    <property type="entry name" value="TmCorA-like"/>
    <property type="match status" value="1"/>
</dbReference>
<keyword evidence="7 8" id="KW-0472">Membrane</keyword>
<keyword evidence="5 8" id="KW-0812">Transmembrane</keyword>
<dbReference type="Gene3D" id="1.20.58.340">
    <property type="entry name" value="Magnesium transport protein CorA, transmembrane region"/>
    <property type="match status" value="2"/>
</dbReference>
<dbReference type="InterPro" id="IPR045863">
    <property type="entry name" value="CorA_TM1_TM2"/>
</dbReference>
<dbReference type="GO" id="GO:0015095">
    <property type="term" value="F:magnesium ion transmembrane transporter activity"/>
    <property type="evidence" value="ECO:0007669"/>
    <property type="project" value="TreeGrafter"/>
</dbReference>
<dbReference type="EMBL" id="NMVQ01000023">
    <property type="protein sequence ID" value="OYO21022.1"/>
    <property type="molecule type" value="Genomic_DNA"/>
</dbReference>
<keyword evidence="10" id="KW-1185">Reference proteome</keyword>
<dbReference type="SUPFAM" id="SSF143865">
    <property type="entry name" value="CorA soluble domain-like"/>
    <property type="match status" value="1"/>
</dbReference>
<evidence type="ECO:0000313" key="10">
    <source>
        <dbReference type="Proteomes" id="UP000216311"/>
    </source>
</evidence>
<reference evidence="9 10" key="1">
    <citation type="submission" date="2017-07" db="EMBL/GenBank/DDBJ databases">
        <title>Draft whole genome sequences of clinical Proprionibacteriaceae strains.</title>
        <authorList>
            <person name="Bernier A.-M."/>
            <person name="Bernard K."/>
            <person name="Domingo M.-C."/>
        </authorList>
    </citation>
    <scope>NUCLEOTIDE SEQUENCE [LARGE SCALE GENOMIC DNA]</scope>
    <source>
        <strain evidence="9 10">NML 130396</strain>
    </source>
</reference>
<dbReference type="InterPro" id="IPR045861">
    <property type="entry name" value="CorA_cytoplasmic_dom"/>
</dbReference>
<evidence type="ECO:0000256" key="3">
    <source>
        <dbReference type="ARBA" id="ARBA00022448"/>
    </source>
</evidence>
<gene>
    <name evidence="9" type="ORF">CGZ93_11130</name>
</gene>
<evidence type="ECO:0000313" key="9">
    <source>
        <dbReference type="EMBL" id="OYO21022.1"/>
    </source>
</evidence>
<dbReference type="Pfam" id="PF01544">
    <property type="entry name" value="CorA"/>
    <property type="match status" value="1"/>
</dbReference>
<evidence type="ECO:0000256" key="1">
    <source>
        <dbReference type="ARBA" id="ARBA00004651"/>
    </source>
</evidence>
<dbReference type="InterPro" id="IPR002523">
    <property type="entry name" value="MgTranspt_CorA/ZnTranspt_ZntB"/>
</dbReference>